<comment type="caution">
    <text evidence="1">The sequence shown here is derived from an EMBL/GenBank/DDBJ whole genome shotgun (WGS) entry which is preliminary data.</text>
</comment>
<evidence type="ECO:0000313" key="1">
    <source>
        <dbReference type="EMBL" id="KAJ2997489.1"/>
    </source>
</evidence>
<reference evidence="1" key="1">
    <citation type="submission" date="2022-10" db="EMBL/GenBank/DDBJ databases">
        <title>Genome Sequence of Xylaria curta.</title>
        <authorList>
            <person name="Buettner E."/>
        </authorList>
    </citation>
    <scope>NUCLEOTIDE SEQUENCE</scope>
    <source>
        <strain evidence="1">Babe10</strain>
    </source>
</reference>
<keyword evidence="2" id="KW-1185">Reference proteome</keyword>
<evidence type="ECO:0000313" key="2">
    <source>
        <dbReference type="Proteomes" id="UP001143856"/>
    </source>
</evidence>
<proteinExistence type="predicted"/>
<gene>
    <name evidence="1" type="ORF">NUW58_g641</name>
</gene>
<sequence>MSFHYSSSPHNSAAMDMPHSAYMSSYPPPTNSTMEVRPLQQPVPPAPYLPAQLPAPLPPLSAYPLPATHSPLSKRRESLSKALKLRRSHSTPNVRPQGMNEPDTDPLGLSGEKKRNRLGYARTNMACGNCRKRKIRCQPVKDDGRCSQCIRLKKDCQFYAVDQQPPPPSVVRAGSRPLPKAMLASTATSPPIAPGYLGDMQTHQSYQSRERLASHDMRPPSMRPDTYLEDPKLISGASAVRTYSYGQSMENWAPTAGSPTAKQGDLNASWRSYPPESPVVSAYAPHSAAASTAWTTSPLEATVGQEGTSRSGDAWSPYQQPARSMSFSGEHSMQYAATPSRTYDRKASVASDIYQPTSIETIPPTVYTAWQQPYQPWYAEGGQPVSSASETPTQIDGVYFGR</sequence>
<dbReference type="EMBL" id="JAPDGR010000056">
    <property type="protein sequence ID" value="KAJ2997489.1"/>
    <property type="molecule type" value="Genomic_DNA"/>
</dbReference>
<dbReference type="Proteomes" id="UP001143856">
    <property type="component" value="Unassembled WGS sequence"/>
</dbReference>
<name>A0ACC1PNG7_9PEZI</name>
<accession>A0ACC1PNG7</accession>
<organism evidence="1 2">
    <name type="scientific">Xylaria curta</name>
    <dbReference type="NCBI Taxonomy" id="42375"/>
    <lineage>
        <taxon>Eukaryota</taxon>
        <taxon>Fungi</taxon>
        <taxon>Dikarya</taxon>
        <taxon>Ascomycota</taxon>
        <taxon>Pezizomycotina</taxon>
        <taxon>Sordariomycetes</taxon>
        <taxon>Xylariomycetidae</taxon>
        <taxon>Xylariales</taxon>
        <taxon>Xylariaceae</taxon>
        <taxon>Xylaria</taxon>
    </lineage>
</organism>
<protein>
    <submittedName>
        <fullName evidence="1">Uncharacterized protein</fullName>
    </submittedName>
</protein>